<evidence type="ECO:0000313" key="2">
    <source>
        <dbReference type="EMBL" id="ENO90439.1"/>
    </source>
</evidence>
<dbReference type="Proteomes" id="UP000013232">
    <property type="component" value="Unassembled WGS sequence"/>
</dbReference>
<evidence type="ECO:0000313" key="3">
    <source>
        <dbReference type="Proteomes" id="UP000013232"/>
    </source>
</evidence>
<dbReference type="STRING" id="1123367.GCA_000621305_02365"/>
<dbReference type="OrthoDB" id="7032350at2"/>
<protein>
    <submittedName>
        <fullName evidence="2">Uncharacterized protein</fullName>
    </submittedName>
</protein>
<evidence type="ECO:0000256" key="1">
    <source>
        <dbReference type="SAM" id="MobiDB-lite"/>
    </source>
</evidence>
<proteinExistence type="predicted"/>
<reference evidence="2 3" key="1">
    <citation type="submission" date="2012-09" db="EMBL/GenBank/DDBJ databases">
        <title>Draft Genome Sequences of 6 Strains from Genus Thauera.</title>
        <authorList>
            <person name="Liu B."/>
            <person name="Shapleigh J.P."/>
            <person name="Frostegard A.H."/>
        </authorList>
    </citation>
    <scope>NUCLEOTIDE SEQUENCE [LARGE SCALE GENOMIC DNA]</scope>
    <source>
        <strain evidence="3">47Lol / DSM 12138</strain>
    </source>
</reference>
<comment type="caution">
    <text evidence="2">The sequence shown here is derived from an EMBL/GenBank/DDBJ whole genome shotgun (WGS) entry which is preliminary data.</text>
</comment>
<dbReference type="EMBL" id="AMXE01000002">
    <property type="protein sequence ID" value="ENO90439.1"/>
    <property type="molecule type" value="Genomic_DNA"/>
</dbReference>
<dbReference type="RefSeq" id="WP_004332632.1">
    <property type="nucleotide sequence ID" value="NZ_AMXE01000002.1"/>
</dbReference>
<organism evidence="2 3">
    <name type="scientific">Thauera linaloolentis (strain DSM 12138 / JCM 21573 / CCUG 41526 / CIP 105981 / IAM 15112 / NBRC 102519 / 47Lol)</name>
    <dbReference type="NCBI Taxonomy" id="1123367"/>
    <lineage>
        <taxon>Bacteria</taxon>
        <taxon>Pseudomonadati</taxon>
        <taxon>Pseudomonadota</taxon>
        <taxon>Betaproteobacteria</taxon>
        <taxon>Rhodocyclales</taxon>
        <taxon>Zoogloeaceae</taxon>
        <taxon>Thauera</taxon>
    </lineage>
</organism>
<feature type="compositionally biased region" description="Low complexity" evidence="1">
    <location>
        <begin position="1"/>
        <end position="13"/>
    </location>
</feature>
<feature type="region of interest" description="Disordered" evidence="1">
    <location>
        <begin position="1"/>
        <end position="26"/>
    </location>
</feature>
<name>N6ZE66_THAL4</name>
<sequence>MAAAGPARGFPGFRPEDLTQQQRNDAGDAYRTAWQREAPGGLRNASGPGLGFYNAEQQVRGTGITAQRDANGRMSFSGDGTNALPQPFTRGIDLNLGNERMARANAIRGEMTAIRDGANFNAGGALSRRATQDEITRGLLTGPSRSGRQVAAQLIGQQQQAGLAQQRLTQDADLAGQRLGLDQQRVGAEAEGQRLQNARYQQESNLLDQLLSAEGSETQGRIIAQLQALRGQQAPREDRYIVADYDTGRTDMDGNPVTMRAPFNTRTGEFVRQEAGTLTSVQNRPVGTTSRVGDRVAVWDGVKWVERS</sequence>
<gene>
    <name evidence="2" type="ORF">C666_01005</name>
</gene>
<accession>N6ZE66</accession>
<dbReference type="AlphaFoldDB" id="N6ZE66"/>
<keyword evidence="3" id="KW-1185">Reference proteome</keyword>